<dbReference type="InterPro" id="IPR019775">
    <property type="entry name" value="WD40_repeat_CS"/>
</dbReference>
<accession>A0A8H6TGC1</accession>
<dbReference type="Pfam" id="PF00400">
    <property type="entry name" value="WD40"/>
    <property type="match status" value="2"/>
</dbReference>
<dbReference type="PANTHER" id="PTHR15574">
    <property type="entry name" value="WD REPEAT DOMAIN-CONTAINING FAMILY"/>
    <property type="match status" value="1"/>
</dbReference>
<dbReference type="InterPro" id="IPR045151">
    <property type="entry name" value="DCAF8"/>
</dbReference>
<evidence type="ECO:0000256" key="1">
    <source>
        <dbReference type="ARBA" id="ARBA00022574"/>
    </source>
</evidence>
<dbReference type="RefSeq" id="XP_037226260.1">
    <property type="nucleotide sequence ID" value="XM_037358350.1"/>
</dbReference>
<sequence length="529" mass="58858">MNHHELDENINLLVDLQSLRWREPSLYSSLYRPHRQRRHHIDTLIATGFPYSIKLDKHLSCVNTLAFSSSNGRFLASGGDDLDIHIWDLYEDHLRAPCHTLTGHYKNIFQLKFSAHDRYLYSGGVDNMVLQYDVSTMGLRGKISSLAHQVFREHDDNIRGIATHCVQDDVFLTAGEDGRIIQHDQRATPASRARAQDTLQLQAEVTSVEFHPTMDHIFVTSDTGGAVCLRDRRMAFGPGIQRTNQGIVQTYTTRLSRRDKIFLANPEPSSVVFNRQGTQLAVTMLNYFPTIYGLHDPNPLAVCSAPNLPNGIPVSARQRTYSNRCTIKHGAFGGPGLDQDTLYIAGSDDFHAYAWSLPPGAILDAKKTVVAKDEWDMGFEGVVAFANHPAGSRCIPAQLDTPLTRLGGHSSVVNTVQIHPHMLVVATAGVESRVLLHGAVNSLFGGMEATSTSVRDPLDQWAWDGESYGSDWEADQLETIYLFDSIVLEETNASRDIFNTRKWVPPESDDLDEEELGASDSAEDLMSSD</sequence>
<dbReference type="GO" id="GO:0045717">
    <property type="term" value="P:negative regulation of fatty acid biosynthetic process"/>
    <property type="evidence" value="ECO:0007669"/>
    <property type="project" value="TreeGrafter"/>
</dbReference>
<dbReference type="GeneID" id="59340866"/>
<dbReference type="AlphaFoldDB" id="A0A8H6TGC1"/>
<name>A0A8H6TGC1_9AGAR</name>
<gene>
    <name evidence="5" type="ORF">MIND_00142300</name>
</gene>
<evidence type="ECO:0000256" key="4">
    <source>
        <dbReference type="SAM" id="MobiDB-lite"/>
    </source>
</evidence>
<organism evidence="5 6">
    <name type="scientific">Mycena indigotica</name>
    <dbReference type="NCBI Taxonomy" id="2126181"/>
    <lineage>
        <taxon>Eukaryota</taxon>
        <taxon>Fungi</taxon>
        <taxon>Dikarya</taxon>
        <taxon>Basidiomycota</taxon>
        <taxon>Agaricomycotina</taxon>
        <taxon>Agaricomycetes</taxon>
        <taxon>Agaricomycetidae</taxon>
        <taxon>Agaricales</taxon>
        <taxon>Marasmiineae</taxon>
        <taxon>Mycenaceae</taxon>
        <taxon>Mycena</taxon>
    </lineage>
</organism>
<keyword evidence="6" id="KW-1185">Reference proteome</keyword>
<evidence type="ECO:0000313" key="6">
    <source>
        <dbReference type="Proteomes" id="UP000636479"/>
    </source>
</evidence>
<keyword evidence="1 3" id="KW-0853">WD repeat</keyword>
<keyword evidence="2" id="KW-0677">Repeat</keyword>
<dbReference type="EMBL" id="JACAZF010000001">
    <property type="protein sequence ID" value="KAF7316237.1"/>
    <property type="molecule type" value="Genomic_DNA"/>
</dbReference>
<proteinExistence type="predicted"/>
<evidence type="ECO:0000256" key="3">
    <source>
        <dbReference type="PROSITE-ProRule" id="PRU00221"/>
    </source>
</evidence>
<dbReference type="InterPro" id="IPR015943">
    <property type="entry name" value="WD40/YVTN_repeat-like_dom_sf"/>
</dbReference>
<feature type="repeat" description="WD" evidence="3">
    <location>
        <begin position="55"/>
        <end position="89"/>
    </location>
</feature>
<dbReference type="InterPro" id="IPR001680">
    <property type="entry name" value="WD40_rpt"/>
</dbReference>
<comment type="caution">
    <text evidence="5">The sequence shown here is derived from an EMBL/GenBank/DDBJ whole genome shotgun (WGS) entry which is preliminary data.</text>
</comment>
<dbReference type="GO" id="GO:0005737">
    <property type="term" value="C:cytoplasm"/>
    <property type="evidence" value="ECO:0007669"/>
    <property type="project" value="TreeGrafter"/>
</dbReference>
<evidence type="ECO:0000256" key="2">
    <source>
        <dbReference type="ARBA" id="ARBA00022737"/>
    </source>
</evidence>
<dbReference type="PROSITE" id="PS50082">
    <property type="entry name" value="WD_REPEATS_2"/>
    <property type="match status" value="2"/>
</dbReference>
<dbReference type="PROSITE" id="PS00678">
    <property type="entry name" value="WD_REPEATS_1"/>
    <property type="match status" value="1"/>
</dbReference>
<reference evidence="5" key="1">
    <citation type="submission" date="2020-05" db="EMBL/GenBank/DDBJ databases">
        <title>Mycena genomes resolve the evolution of fungal bioluminescence.</title>
        <authorList>
            <person name="Tsai I.J."/>
        </authorList>
    </citation>
    <scope>NUCLEOTIDE SEQUENCE</scope>
    <source>
        <strain evidence="5">171206Taipei</strain>
    </source>
</reference>
<dbReference type="GO" id="GO:0080008">
    <property type="term" value="C:Cul4-RING E3 ubiquitin ligase complex"/>
    <property type="evidence" value="ECO:0007669"/>
    <property type="project" value="TreeGrafter"/>
</dbReference>
<dbReference type="PANTHER" id="PTHR15574:SF40">
    <property type="entry name" value="WD AND TETRATRICOPEPTIDE REPEATS PROTEIN 1"/>
    <property type="match status" value="1"/>
</dbReference>
<evidence type="ECO:0000313" key="5">
    <source>
        <dbReference type="EMBL" id="KAF7316237.1"/>
    </source>
</evidence>
<dbReference type="PROSITE" id="PS50294">
    <property type="entry name" value="WD_REPEATS_REGION"/>
    <property type="match status" value="1"/>
</dbReference>
<protein>
    <submittedName>
        <fullName evidence="5">WD40 repeat-like protein</fullName>
    </submittedName>
</protein>
<dbReference type="SMART" id="SM00320">
    <property type="entry name" value="WD40"/>
    <property type="match status" value="5"/>
</dbReference>
<dbReference type="Proteomes" id="UP000636479">
    <property type="component" value="Unassembled WGS sequence"/>
</dbReference>
<dbReference type="InterPro" id="IPR036322">
    <property type="entry name" value="WD40_repeat_dom_sf"/>
</dbReference>
<dbReference type="Gene3D" id="2.130.10.10">
    <property type="entry name" value="YVTN repeat-like/Quinoprotein amine dehydrogenase"/>
    <property type="match status" value="2"/>
</dbReference>
<feature type="region of interest" description="Disordered" evidence="4">
    <location>
        <begin position="502"/>
        <end position="529"/>
    </location>
</feature>
<dbReference type="OrthoDB" id="4869960at2759"/>
<feature type="compositionally biased region" description="Acidic residues" evidence="4">
    <location>
        <begin position="507"/>
        <end position="523"/>
    </location>
</feature>
<feature type="repeat" description="WD" evidence="3">
    <location>
        <begin position="101"/>
        <end position="136"/>
    </location>
</feature>
<dbReference type="SUPFAM" id="SSF50978">
    <property type="entry name" value="WD40 repeat-like"/>
    <property type="match status" value="1"/>
</dbReference>